<dbReference type="EMBL" id="JTDY01002246">
    <property type="protein sequence ID" value="KOB71811.1"/>
    <property type="molecule type" value="Genomic_DNA"/>
</dbReference>
<protein>
    <recommendedName>
        <fullName evidence="2">DUF5641 domain-containing protein</fullName>
    </recommendedName>
</protein>
<dbReference type="Pfam" id="PF18701">
    <property type="entry name" value="DUF5641"/>
    <property type="match status" value="1"/>
</dbReference>
<dbReference type="PANTHER" id="PTHR47331:SF1">
    <property type="entry name" value="GAG-LIKE PROTEIN"/>
    <property type="match status" value="1"/>
</dbReference>
<gene>
    <name evidence="3" type="ORF">OBRU01_06171</name>
</gene>
<evidence type="ECO:0000256" key="1">
    <source>
        <dbReference type="SAM" id="MobiDB-lite"/>
    </source>
</evidence>
<feature type="region of interest" description="Disordered" evidence="1">
    <location>
        <begin position="294"/>
        <end position="319"/>
    </location>
</feature>
<reference evidence="3 4" key="1">
    <citation type="journal article" date="2015" name="Genome Biol. Evol.">
        <title>The genome of winter moth (Operophtera brumata) provides a genomic perspective on sexual dimorphism and phenology.</title>
        <authorList>
            <person name="Derks M.F."/>
            <person name="Smit S."/>
            <person name="Salis L."/>
            <person name="Schijlen E."/>
            <person name="Bossers A."/>
            <person name="Mateman C."/>
            <person name="Pijl A.S."/>
            <person name="de Ridder D."/>
            <person name="Groenen M.A."/>
            <person name="Visser M.E."/>
            <person name="Megens H.J."/>
        </authorList>
    </citation>
    <scope>NUCLEOTIDE SEQUENCE [LARGE SCALE GENOMIC DNA]</scope>
    <source>
        <strain evidence="3">WM2013NL</strain>
        <tissue evidence="3">Head and thorax</tissue>
    </source>
</reference>
<evidence type="ECO:0000259" key="2">
    <source>
        <dbReference type="Pfam" id="PF18701"/>
    </source>
</evidence>
<proteinExistence type="predicted"/>
<dbReference type="InterPro" id="IPR005312">
    <property type="entry name" value="DUF1759"/>
</dbReference>
<feature type="compositionally biased region" description="Basic and acidic residues" evidence="1">
    <location>
        <begin position="294"/>
        <end position="309"/>
    </location>
</feature>
<accession>A0A0L7L990</accession>
<feature type="domain" description="DUF5641" evidence="2">
    <location>
        <begin position="1081"/>
        <end position="1173"/>
    </location>
</feature>
<comment type="caution">
    <text evidence="3">The sequence shown here is derived from an EMBL/GenBank/DDBJ whole genome shotgun (WGS) entry which is preliminary data.</text>
</comment>
<evidence type="ECO:0000313" key="3">
    <source>
        <dbReference type="EMBL" id="KOB71811.1"/>
    </source>
</evidence>
<dbReference type="PANTHER" id="PTHR47331">
    <property type="entry name" value="PHD-TYPE DOMAIN-CONTAINING PROTEIN"/>
    <property type="match status" value="1"/>
</dbReference>
<name>A0A0L7L990_OPEBR</name>
<evidence type="ECO:0000313" key="4">
    <source>
        <dbReference type="Proteomes" id="UP000037510"/>
    </source>
</evidence>
<dbReference type="InterPro" id="IPR040676">
    <property type="entry name" value="DUF5641"/>
</dbReference>
<dbReference type="Proteomes" id="UP000037510">
    <property type="component" value="Unassembled WGS sequence"/>
</dbReference>
<dbReference type="AlphaFoldDB" id="A0A0L7L990"/>
<sequence>MAPTADVQLKVLYAKRDRIFSRMQSICSRVKDLDSKVSTKETFLCEMETVDTLHQDFESVLDKIVELELKIDPQFVVDFQSLSSFEDLLGCVKRAAKEFNTCDVKPVSQHRAPRLPPIEIPEFNGDIKNWPLFYASFENVVHKNTSLTDSEKLHYLIGKLTGKARSVCAGITPCAENYTLIFDLLKNKYEDKRQVATSYLDQMLEFKAISSATPSNLEQFLDKFASSVAALKNLKIDNLLDFVFLYVALKKLDPETARSFELDKRSCEMPSFDDLSSFVRDHIKILQRTSLTKHEGTKNSVDRKTDTKSKLPRSSTTHSYVNAASNDRQLASCALCKGQHDHINKCSVFRDYKPNDRFKFVKANNLCINCLSGGHRVSACGSIHSCRKCNSKHHTLLCFGNTSVDSNSLDARAPESVSAAAVASVRSSVPDDASTVPARSARSINIKFFSRFDRNINYDMESLVVDKITGRLPTVSVDVSHLSNFKNLPLADDTYAVPGPIQVLVGASIFPHLLLSHKVQGQSSHHSPLALETVLGYVIVGDAPARINSNKTASYCCIADPLESAVHKFWELEEVTVPPILSPGDKICEEMYTRTTTRDDEGRYLVALPFKGDIHSIGDSRQASERRFPCLERKMQASPNLKEAYDGVVHEYLEKGYISPAPADTDTSVTNSYIIPHIGVIRDDKDTSKLRVVLNGGRKSSTRVSLNDVLYNGQNLQRNLLFFVNFRLFSISLSSDVRQMFLAIGIWECDRRFQRILYRFSPQEPLKVSPQKVVSLARLELCAILVLAQLIKNIVAPEERKHSLVTGAPRTEYSIVSLAIRLPSWSKLLHCVFYICRFVKLVLPPRDRISASDLDFAELLTLRELQRFHVFDEIAKLQAGKACRRSFQHLKSFLKDDLLRDGGRWKKSDLGDYLKHPIVLPRRDRILDLLVDNHKVNCNAGPNLLMSLLRQKYWILSARNLIRNRLHNCLPCFRFRLKPSSPEMADHRSCSVAQPVQPLVQMGTDFAGPFKVIITRGRFILSTKAYVCLLESVMNTRPLCRTLSSDPSEPLALTPAHFLNITPLKYLPAREIDNNLHTLSRHDLLDKLVQSFWKRWRTSYLHTLQSRRKWNTPVDPITVGTVVVILTENSPPLHWPLGIVEEVFPGSNGVTRIVRVRTAIGSYLRPVVRLIPLPNQ</sequence>
<dbReference type="STRING" id="104452.A0A0L7L990"/>
<organism evidence="3 4">
    <name type="scientific">Operophtera brumata</name>
    <name type="common">Winter moth</name>
    <name type="synonym">Phalaena brumata</name>
    <dbReference type="NCBI Taxonomy" id="104452"/>
    <lineage>
        <taxon>Eukaryota</taxon>
        <taxon>Metazoa</taxon>
        <taxon>Ecdysozoa</taxon>
        <taxon>Arthropoda</taxon>
        <taxon>Hexapoda</taxon>
        <taxon>Insecta</taxon>
        <taxon>Pterygota</taxon>
        <taxon>Neoptera</taxon>
        <taxon>Endopterygota</taxon>
        <taxon>Lepidoptera</taxon>
        <taxon>Glossata</taxon>
        <taxon>Ditrysia</taxon>
        <taxon>Geometroidea</taxon>
        <taxon>Geometridae</taxon>
        <taxon>Larentiinae</taxon>
        <taxon>Operophtera</taxon>
    </lineage>
</organism>
<dbReference type="Pfam" id="PF03564">
    <property type="entry name" value="DUF1759"/>
    <property type="match status" value="1"/>
</dbReference>
<keyword evidence="4" id="KW-1185">Reference proteome</keyword>